<keyword evidence="3" id="KW-0964">Secreted</keyword>
<comment type="similarity">
    <text evidence="2 11">Belongs to the acid sphingomyelinase family.</text>
</comment>
<keyword evidence="5 14" id="KW-0732">Signal</keyword>
<feature type="binding site" evidence="12">
    <location>
        <position position="264"/>
    </location>
    <ligand>
        <name>Zn(2+)</name>
        <dbReference type="ChEBI" id="CHEBI:29105"/>
        <label>1</label>
    </ligand>
</feature>
<feature type="chain" id="PRO_5043978735" description="Sphingomyelin phosphodiesterase" evidence="14">
    <location>
        <begin position="23"/>
        <end position="608"/>
    </location>
</feature>
<feature type="domain" description="Saposin B-type" evidence="15">
    <location>
        <begin position="71"/>
        <end position="157"/>
    </location>
</feature>
<feature type="binding site" evidence="12">
    <location>
        <position position="193"/>
    </location>
    <ligand>
        <name>Zn(2+)</name>
        <dbReference type="ChEBI" id="CHEBI:29105"/>
        <label>1</label>
    </ligand>
</feature>
<dbReference type="InterPro" id="IPR011160">
    <property type="entry name" value="Sphingomy_PDE"/>
</dbReference>
<dbReference type="GO" id="GO:0005764">
    <property type="term" value="C:lysosome"/>
    <property type="evidence" value="ECO:0007669"/>
    <property type="project" value="TreeGrafter"/>
</dbReference>
<feature type="binding site" evidence="12">
    <location>
        <position position="414"/>
    </location>
    <ligand>
        <name>Zn(2+)</name>
        <dbReference type="ChEBI" id="CHEBI:29105"/>
        <label>2</label>
    </ligand>
</feature>
<evidence type="ECO:0000313" key="17">
    <source>
        <dbReference type="Proteomes" id="UP001159042"/>
    </source>
</evidence>
<dbReference type="SUPFAM" id="SSF56300">
    <property type="entry name" value="Metallo-dependent phosphatases"/>
    <property type="match status" value="1"/>
</dbReference>
<keyword evidence="9" id="KW-0325">Glycoprotein</keyword>
<accession>A0AAV8W8V1</accession>
<name>A0AAV8W8V1_9CUCU</name>
<comment type="cofactor">
    <cofactor evidence="12">
        <name>Zn(2+)</name>
        <dbReference type="ChEBI" id="CHEBI:29105"/>
    </cofactor>
    <text evidence="12">Binds 2 Zn(2+) ions per subunit.</text>
</comment>
<evidence type="ECO:0000256" key="10">
    <source>
        <dbReference type="ARBA" id="ARBA00047268"/>
    </source>
</evidence>
<dbReference type="PROSITE" id="PS50015">
    <property type="entry name" value="SAP_B"/>
    <property type="match status" value="1"/>
</dbReference>
<dbReference type="GO" id="GO:0006685">
    <property type="term" value="P:sphingomyelin catabolic process"/>
    <property type="evidence" value="ECO:0007669"/>
    <property type="project" value="UniProtKB-UniRule"/>
</dbReference>
<evidence type="ECO:0000256" key="14">
    <source>
        <dbReference type="SAM" id="SignalP"/>
    </source>
</evidence>
<evidence type="ECO:0000256" key="7">
    <source>
        <dbReference type="ARBA" id="ARBA00022833"/>
    </source>
</evidence>
<evidence type="ECO:0000256" key="8">
    <source>
        <dbReference type="ARBA" id="ARBA00023157"/>
    </source>
</evidence>
<dbReference type="InterPro" id="IPR008139">
    <property type="entry name" value="SaposinB_dom"/>
</dbReference>
<dbReference type="Pfam" id="PF19272">
    <property type="entry name" value="ASMase_C"/>
    <property type="match status" value="1"/>
</dbReference>
<feature type="disulfide bond" evidence="13">
    <location>
        <begin position="573"/>
        <end position="577"/>
    </location>
</feature>
<feature type="binding site" evidence="12">
    <location>
        <position position="195"/>
    </location>
    <ligand>
        <name>Zn(2+)</name>
        <dbReference type="ChEBI" id="CHEBI:29105"/>
        <label>1</label>
    </ligand>
</feature>
<dbReference type="Proteomes" id="UP001159042">
    <property type="component" value="Unassembled WGS sequence"/>
</dbReference>
<sequence length="608" mass="69558">MLSKSKWIGCFLFCTCVLTTSSAEVPNGFHLATKTLTDYLTIGVRPPDLDYALGQFPLPNVLVTKKSVLDSSQKCHLCTLLTDVLIMNRRLGFSDVQLASEASYLCNAMKMANERVCDGMIKNNVDIFTYIIDNNEDMSGSRICRLILRENECDSTDNYEWTIEVPAGKTVDKDKTKTNTASTTTFNILHISDIHYDPRYTAGKLNRCGEPTCCQDDNPDGTDDSTRCGYWSDYIGADLPFHTMQETLKQTTTHEFDYVYYTGDFVSHRVWSTSVENNTRDITAVTEQFRNYYNVPVYPVLGNHEPHPVNLWSSEGVEDGSLSTQWVFELVAEQWGGWLNEDAKQTILKGGYYTISPTKGFRVIVLNSNKESSSLQLTRWLINRNKDPYGQLTWLGSVLLQAEKAEEKVHVLMHIPSGDIECFDTWGREYRRIIRRFANTITGQFAGHTHRDELVVYYDDEEPSKAISMTWNGACVMSDHANPSYKVFQVDADTFDVVDYEEWTFNLTLANLDPTKDIEWYKLYSFKEAYGVESLQPGDVDKLLTRMTKDHSLIQKYYVYKFRNSDIALAEGCDETCEKNLLCDMVTTMYGDTEHCDILKQLYDENKQ</sequence>
<dbReference type="InterPro" id="IPR041805">
    <property type="entry name" value="ASMase/PPN1_MPP"/>
</dbReference>
<evidence type="ECO:0000256" key="5">
    <source>
        <dbReference type="ARBA" id="ARBA00022729"/>
    </source>
</evidence>
<comment type="subcellular location">
    <subcellularLocation>
        <location evidence="1">Secreted</location>
    </subcellularLocation>
</comment>
<feature type="disulfide bond" evidence="13">
    <location>
        <begin position="208"/>
        <end position="213"/>
    </location>
</feature>
<feature type="binding site" evidence="12">
    <location>
        <position position="450"/>
    </location>
    <ligand>
        <name>Zn(2+)</name>
        <dbReference type="ChEBI" id="CHEBI:29105"/>
        <label>1</label>
    </ligand>
</feature>
<organism evidence="16 17">
    <name type="scientific">Exocentrus adspersus</name>
    <dbReference type="NCBI Taxonomy" id="1586481"/>
    <lineage>
        <taxon>Eukaryota</taxon>
        <taxon>Metazoa</taxon>
        <taxon>Ecdysozoa</taxon>
        <taxon>Arthropoda</taxon>
        <taxon>Hexapoda</taxon>
        <taxon>Insecta</taxon>
        <taxon>Pterygota</taxon>
        <taxon>Neoptera</taxon>
        <taxon>Endopterygota</taxon>
        <taxon>Coleoptera</taxon>
        <taxon>Polyphaga</taxon>
        <taxon>Cucujiformia</taxon>
        <taxon>Chrysomeloidea</taxon>
        <taxon>Cerambycidae</taxon>
        <taxon>Lamiinae</taxon>
        <taxon>Acanthocinini</taxon>
        <taxon>Exocentrus</taxon>
    </lineage>
</organism>
<comment type="catalytic activity">
    <reaction evidence="10">
        <text>a sphingomyelin + H2O = phosphocholine + an N-acylsphing-4-enine + H(+)</text>
        <dbReference type="Rhea" id="RHEA:19253"/>
        <dbReference type="ChEBI" id="CHEBI:15377"/>
        <dbReference type="ChEBI" id="CHEBI:15378"/>
        <dbReference type="ChEBI" id="CHEBI:17636"/>
        <dbReference type="ChEBI" id="CHEBI:52639"/>
        <dbReference type="ChEBI" id="CHEBI:295975"/>
        <dbReference type="EC" id="3.1.4.12"/>
    </reaction>
    <physiologicalReaction direction="left-to-right" evidence="10">
        <dbReference type="Rhea" id="RHEA:19254"/>
    </physiologicalReaction>
</comment>
<evidence type="ECO:0000256" key="11">
    <source>
        <dbReference type="PIRNR" id="PIRNR000948"/>
    </source>
</evidence>
<reference evidence="16 17" key="1">
    <citation type="journal article" date="2023" name="Insect Mol. Biol.">
        <title>Genome sequencing provides insights into the evolution of gene families encoding plant cell wall-degrading enzymes in longhorned beetles.</title>
        <authorList>
            <person name="Shin N.R."/>
            <person name="Okamura Y."/>
            <person name="Kirsch R."/>
            <person name="Pauchet Y."/>
        </authorList>
    </citation>
    <scope>NUCLEOTIDE SEQUENCE [LARGE SCALE GENOMIC DNA]</scope>
    <source>
        <strain evidence="16">EAD_L_NR</strain>
    </source>
</reference>
<feature type="binding site" evidence="12">
    <location>
        <position position="303"/>
    </location>
    <ligand>
        <name>Zn(2+)</name>
        <dbReference type="ChEBI" id="CHEBI:29105"/>
        <label>2</label>
    </ligand>
</feature>
<comment type="caution">
    <text evidence="16">The sequence shown here is derived from an EMBL/GenBank/DDBJ whole genome shotgun (WGS) entry which is preliminary data.</text>
</comment>
<dbReference type="GO" id="GO:0046872">
    <property type="term" value="F:metal ion binding"/>
    <property type="evidence" value="ECO:0007669"/>
    <property type="project" value="UniProtKB-KW"/>
</dbReference>
<evidence type="ECO:0000256" key="4">
    <source>
        <dbReference type="ARBA" id="ARBA00022723"/>
    </source>
</evidence>
<keyword evidence="11" id="KW-0326">Glycosidase</keyword>
<dbReference type="CDD" id="cd00842">
    <property type="entry name" value="MPP_ASMase"/>
    <property type="match status" value="1"/>
</dbReference>
<protein>
    <recommendedName>
        <fullName evidence="11">Sphingomyelin phosphodiesterase</fullName>
        <ecNumber evidence="11">3.1.4.12</ecNumber>
    </recommendedName>
</protein>
<feature type="binding site" evidence="12">
    <location>
        <position position="448"/>
    </location>
    <ligand>
        <name>Zn(2+)</name>
        <dbReference type="ChEBI" id="CHEBI:29105"/>
        <label>2</label>
    </ligand>
</feature>
<dbReference type="EMBL" id="JANEYG010000006">
    <property type="protein sequence ID" value="KAJ8922713.1"/>
    <property type="molecule type" value="Genomic_DNA"/>
</dbReference>
<keyword evidence="6 11" id="KW-0378">Hydrolase</keyword>
<evidence type="ECO:0000256" key="3">
    <source>
        <dbReference type="ARBA" id="ARBA00022525"/>
    </source>
</evidence>
<keyword evidence="17" id="KW-1185">Reference proteome</keyword>
<keyword evidence="8 13" id="KW-1015">Disulfide bond</keyword>
<evidence type="ECO:0000256" key="2">
    <source>
        <dbReference type="ARBA" id="ARBA00008234"/>
    </source>
</evidence>
<dbReference type="Gene3D" id="3.60.21.10">
    <property type="match status" value="2"/>
</dbReference>
<dbReference type="Pfam" id="PF00149">
    <property type="entry name" value="Metallophos"/>
    <property type="match status" value="1"/>
</dbReference>
<evidence type="ECO:0000256" key="9">
    <source>
        <dbReference type="ARBA" id="ARBA00023180"/>
    </source>
</evidence>
<dbReference type="PANTHER" id="PTHR10340:SF29">
    <property type="entry name" value="SPHINGOMYELIN PHOSPHODIESTERASE"/>
    <property type="match status" value="1"/>
</dbReference>
<dbReference type="InterPro" id="IPR004843">
    <property type="entry name" value="Calcineurin-like_PHP"/>
</dbReference>
<dbReference type="InterPro" id="IPR045473">
    <property type="entry name" value="ASM_C"/>
</dbReference>
<dbReference type="GO" id="GO:0061750">
    <property type="term" value="F:acid sphingomyelin phosphodiesterase activity"/>
    <property type="evidence" value="ECO:0007669"/>
    <property type="project" value="TreeGrafter"/>
</dbReference>
<gene>
    <name evidence="16" type="ORF">NQ315_007748</name>
</gene>
<keyword evidence="7 12" id="KW-0862">Zinc</keyword>
<comment type="function">
    <text evidence="11">Converts sphingomyelin to ceramide.</text>
</comment>
<dbReference type="EC" id="3.1.4.12" evidence="11"/>
<dbReference type="GO" id="GO:0016020">
    <property type="term" value="C:membrane"/>
    <property type="evidence" value="ECO:0007669"/>
    <property type="project" value="GOC"/>
</dbReference>
<evidence type="ECO:0000259" key="15">
    <source>
        <dbReference type="PROSITE" id="PS50015"/>
    </source>
</evidence>
<feature type="signal peptide" evidence="14">
    <location>
        <begin position="1"/>
        <end position="22"/>
    </location>
</feature>
<feature type="binding site" evidence="12">
    <location>
        <position position="264"/>
    </location>
    <ligand>
        <name>Zn(2+)</name>
        <dbReference type="ChEBI" id="CHEBI:29105"/>
        <label>2</label>
    </ligand>
</feature>
<proteinExistence type="inferred from homology"/>
<evidence type="ECO:0000256" key="13">
    <source>
        <dbReference type="PIRSR" id="PIRSR000948-2"/>
    </source>
</evidence>
<evidence type="ECO:0000256" key="6">
    <source>
        <dbReference type="ARBA" id="ARBA00022801"/>
    </source>
</evidence>
<feature type="disulfide bond" evidence="13">
    <location>
        <begin position="106"/>
        <end position="117"/>
    </location>
</feature>
<keyword evidence="4 12" id="KW-0479">Metal-binding</keyword>
<dbReference type="GO" id="GO:0046513">
    <property type="term" value="P:ceramide biosynthetic process"/>
    <property type="evidence" value="ECO:0007669"/>
    <property type="project" value="TreeGrafter"/>
</dbReference>
<dbReference type="InterPro" id="IPR029052">
    <property type="entry name" value="Metallo-depent_PP-like"/>
</dbReference>
<evidence type="ECO:0000313" key="16">
    <source>
        <dbReference type="EMBL" id="KAJ8922713.1"/>
    </source>
</evidence>
<evidence type="ECO:0000256" key="1">
    <source>
        <dbReference type="ARBA" id="ARBA00004613"/>
    </source>
</evidence>
<evidence type="ECO:0000256" key="12">
    <source>
        <dbReference type="PIRSR" id="PIRSR000948-1"/>
    </source>
</evidence>
<dbReference type="AlphaFoldDB" id="A0AAV8W8V1"/>
<dbReference type="GO" id="GO:0016798">
    <property type="term" value="F:hydrolase activity, acting on glycosyl bonds"/>
    <property type="evidence" value="ECO:0007669"/>
    <property type="project" value="UniProtKB-KW"/>
</dbReference>
<dbReference type="PANTHER" id="PTHR10340">
    <property type="entry name" value="SPHINGOMYELIN PHOSPHODIESTERASE"/>
    <property type="match status" value="1"/>
</dbReference>
<dbReference type="PIRSF" id="PIRSF000948">
    <property type="entry name" value="Sphingomy_PDE"/>
    <property type="match status" value="1"/>
</dbReference>
<dbReference type="GO" id="GO:0005615">
    <property type="term" value="C:extracellular space"/>
    <property type="evidence" value="ECO:0007669"/>
    <property type="project" value="TreeGrafter"/>
</dbReference>